<dbReference type="EMBL" id="CM003612">
    <property type="protein sequence ID" value="KYP59674.1"/>
    <property type="molecule type" value="Genomic_DNA"/>
</dbReference>
<dbReference type="Proteomes" id="UP000075243">
    <property type="component" value="Chromosome 10"/>
</dbReference>
<gene>
    <name evidence="1" type="ORF">KK1_015110</name>
</gene>
<name>A0A151SXZ2_CAJCA</name>
<evidence type="ECO:0000313" key="1">
    <source>
        <dbReference type="EMBL" id="KYP59674.1"/>
    </source>
</evidence>
<protein>
    <submittedName>
        <fullName evidence="1">Uncharacterized protein</fullName>
    </submittedName>
</protein>
<organism evidence="1 2">
    <name type="scientific">Cajanus cajan</name>
    <name type="common">Pigeon pea</name>
    <name type="synonym">Cajanus indicus</name>
    <dbReference type="NCBI Taxonomy" id="3821"/>
    <lineage>
        <taxon>Eukaryota</taxon>
        <taxon>Viridiplantae</taxon>
        <taxon>Streptophyta</taxon>
        <taxon>Embryophyta</taxon>
        <taxon>Tracheophyta</taxon>
        <taxon>Spermatophyta</taxon>
        <taxon>Magnoliopsida</taxon>
        <taxon>eudicotyledons</taxon>
        <taxon>Gunneridae</taxon>
        <taxon>Pentapetalae</taxon>
        <taxon>rosids</taxon>
        <taxon>fabids</taxon>
        <taxon>Fabales</taxon>
        <taxon>Fabaceae</taxon>
        <taxon>Papilionoideae</taxon>
        <taxon>50 kb inversion clade</taxon>
        <taxon>NPAAA clade</taxon>
        <taxon>indigoferoid/millettioid clade</taxon>
        <taxon>Phaseoleae</taxon>
        <taxon>Cajanus</taxon>
    </lineage>
</organism>
<keyword evidence="2" id="KW-1185">Reference proteome</keyword>
<evidence type="ECO:0000313" key="2">
    <source>
        <dbReference type="Proteomes" id="UP000075243"/>
    </source>
</evidence>
<reference evidence="1 2" key="1">
    <citation type="journal article" date="2012" name="Nat. Biotechnol.">
        <title>Draft genome sequence of pigeonpea (Cajanus cajan), an orphan legume crop of resource-poor farmers.</title>
        <authorList>
            <person name="Varshney R.K."/>
            <person name="Chen W."/>
            <person name="Li Y."/>
            <person name="Bharti A.K."/>
            <person name="Saxena R.K."/>
            <person name="Schlueter J.A."/>
            <person name="Donoghue M.T."/>
            <person name="Azam S."/>
            <person name="Fan G."/>
            <person name="Whaley A.M."/>
            <person name="Farmer A.D."/>
            <person name="Sheridan J."/>
            <person name="Iwata A."/>
            <person name="Tuteja R."/>
            <person name="Penmetsa R.V."/>
            <person name="Wu W."/>
            <person name="Upadhyaya H.D."/>
            <person name="Yang S.P."/>
            <person name="Shah T."/>
            <person name="Saxena K.B."/>
            <person name="Michael T."/>
            <person name="McCombie W.R."/>
            <person name="Yang B."/>
            <person name="Zhang G."/>
            <person name="Yang H."/>
            <person name="Wang J."/>
            <person name="Spillane C."/>
            <person name="Cook D.R."/>
            <person name="May G.D."/>
            <person name="Xu X."/>
            <person name="Jackson S.A."/>
        </authorList>
    </citation>
    <scope>NUCLEOTIDE SEQUENCE [LARGE SCALE GENOMIC DNA]</scope>
    <source>
        <strain evidence="2">cv. Asha</strain>
    </source>
</reference>
<accession>A0A151SXZ2</accession>
<proteinExistence type="predicted"/>
<sequence length="60" mass="7176">MAHKIQVGWLKWRKTSDIICAHKVVTKMMVLRWMCGHTRIKSYSCSSHCRKNYRKLVKVI</sequence>
<dbReference type="Gramene" id="C.cajan_14680.t">
    <property type="protein sequence ID" value="C.cajan_14680.t"/>
    <property type="gene ID" value="C.cajan_14680"/>
</dbReference>
<dbReference type="AlphaFoldDB" id="A0A151SXZ2"/>